<keyword evidence="4" id="KW-1185">Reference proteome</keyword>
<dbReference type="GO" id="GO:0006508">
    <property type="term" value="P:proteolysis"/>
    <property type="evidence" value="ECO:0007669"/>
    <property type="project" value="TreeGrafter"/>
</dbReference>
<name>A0A3N0YDK6_ANAGA</name>
<dbReference type="Gene3D" id="3.40.710.10">
    <property type="entry name" value="DD-peptidase/beta-lactamase superfamily"/>
    <property type="match status" value="2"/>
</dbReference>
<evidence type="ECO:0000256" key="1">
    <source>
        <dbReference type="SAM" id="MobiDB-lite"/>
    </source>
</evidence>
<dbReference type="InterPro" id="IPR052794">
    <property type="entry name" value="Mito_Ser_Protease_LACTB"/>
</dbReference>
<evidence type="ECO:0000313" key="4">
    <source>
        <dbReference type="Proteomes" id="UP000281406"/>
    </source>
</evidence>
<reference evidence="3 4" key="1">
    <citation type="submission" date="2018-10" db="EMBL/GenBank/DDBJ databases">
        <title>Genome assembly for a Yunnan-Guizhou Plateau 3E fish, Anabarilius grahami (Regan), and its evolutionary and genetic applications.</title>
        <authorList>
            <person name="Jiang W."/>
        </authorList>
    </citation>
    <scope>NUCLEOTIDE SEQUENCE [LARGE SCALE GENOMIC DNA]</scope>
    <source>
        <strain evidence="3">AG-KIZ</strain>
        <tissue evidence="3">Muscle</tissue>
    </source>
</reference>
<dbReference type="InterPro" id="IPR012338">
    <property type="entry name" value="Beta-lactam/transpept-like"/>
</dbReference>
<feature type="compositionally biased region" description="Basic and acidic residues" evidence="1">
    <location>
        <begin position="225"/>
        <end position="263"/>
    </location>
</feature>
<gene>
    <name evidence="3" type="ORF">DPX16_11890</name>
</gene>
<dbReference type="AlphaFoldDB" id="A0A3N0YDK6"/>
<dbReference type="GO" id="GO:0008233">
    <property type="term" value="F:peptidase activity"/>
    <property type="evidence" value="ECO:0007669"/>
    <property type="project" value="TreeGrafter"/>
</dbReference>
<dbReference type="GO" id="GO:0005739">
    <property type="term" value="C:mitochondrion"/>
    <property type="evidence" value="ECO:0007669"/>
    <property type="project" value="TreeGrafter"/>
</dbReference>
<accession>A0A3N0YDK6</accession>
<dbReference type="InterPro" id="IPR001466">
    <property type="entry name" value="Beta-lactam-related"/>
</dbReference>
<feature type="region of interest" description="Disordered" evidence="1">
    <location>
        <begin position="225"/>
        <end position="267"/>
    </location>
</feature>
<sequence length="591" mass="66867">MSRLLCLSRGLICPKCKYSVQKSEPFVSLLTSRVKFRDQLMKRLISTRRRPVIPSYSTQHTALWMFGIGTGFVLALGLKYRDSASEHCECGAQETARAQRFTAAVEASRDLLRRIKDEVGAPGMVIGVSVDGSHVWCEGVGYADLENRVPCGPDTVMRIASISKPLTAAAVARLWEEGKIDLDAPVQKYVPEFPQKQFDGENVTITPRMLLSHLSGIRHYEKDAKKVREDKEKAKRLLKPPEKKEEKGSAENKEKPKAEDNSAKSKKKKKEFEQEEYYLKDNFENVIQALDLFKDYPLIFKPGSTFLYSTHAFTLLSAVVERAANQRFLDHMMKMFRELGMLNTLPDENDPIIYNRSRVTFLYSTHAFTLLSAVVERAANQRFLDHMMKMFRELGMLNTLPDENDPIIYNRSRFYHLNKKGRVVNCPYVDNSYKWAGGGFLSTVSDLLVFGNALLYSYQMAELKNTDGLLPGFLKPHTAKAIWAPVDRTEASWDKDGLYAQGWLVVEKQQKYGQCRNRRHYVSHTGGAVGASSVLLVLPRESEQPTNQKLLPPQGVVVTIITNMQSVGLNTTALKIAQTFDKARDEEITSA</sequence>
<organism evidence="3 4">
    <name type="scientific">Anabarilius grahami</name>
    <name type="common">Kanglang fish</name>
    <name type="synonym">Barilius grahami</name>
    <dbReference type="NCBI Taxonomy" id="495550"/>
    <lineage>
        <taxon>Eukaryota</taxon>
        <taxon>Metazoa</taxon>
        <taxon>Chordata</taxon>
        <taxon>Craniata</taxon>
        <taxon>Vertebrata</taxon>
        <taxon>Euteleostomi</taxon>
        <taxon>Actinopterygii</taxon>
        <taxon>Neopterygii</taxon>
        <taxon>Teleostei</taxon>
        <taxon>Ostariophysi</taxon>
        <taxon>Cypriniformes</taxon>
        <taxon>Xenocyprididae</taxon>
        <taxon>Xenocypridinae</taxon>
        <taxon>Xenocypridinae incertae sedis</taxon>
        <taxon>Anabarilius</taxon>
    </lineage>
</organism>
<protein>
    <submittedName>
        <fullName evidence="3">Serine beta-lactamase-like protein LACTB, mitochondrial</fullName>
    </submittedName>
</protein>
<evidence type="ECO:0000313" key="3">
    <source>
        <dbReference type="EMBL" id="ROL43858.1"/>
    </source>
</evidence>
<feature type="domain" description="Beta-lactamase-related" evidence="2">
    <location>
        <begin position="111"/>
        <end position="344"/>
    </location>
</feature>
<dbReference type="OrthoDB" id="5946976at2759"/>
<evidence type="ECO:0000259" key="2">
    <source>
        <dbReference type="Pfam" id="PF00144"/>
    </source>
</evidence>
<dbReference type="Pfam" id="PF00144">
    <property type="entry name" value="Beta-lactamase"/>
    <property type="match status" value="2"/>
</dbReference>
<dbReference type="Proteomes" id="UP000281406">
    <property type="component" value="Unassembled WGS sequence"/>
</dbReference>
<feature type="domain" description="Beta-lactamase-related" evidence="2">
    <location>
        <begin position="360"/>
        <end position="565"/>
    </location>
</feature>
<dbReference type="PANTHER" id="PTHR46520:SF1">
    <property type="entry name" value="SERINE BETA-LACTAMASE-LIKE PROTEIN LACTB, MITOCHONDRIAL"/>
    <property type="match status" value="1"/>
</dbReference>
<comment type="caution">
    <text evidence="3">The sequence shown here is derived from an EMBL/GenBank/DDBJ whole genome shotgun (WGS) entry which is preliminary data.</text>
</comment>
<proteinExistence type="predicted"/>
<dbReference type="PANTHER" id="PTHR46520">
    <property type="entry name" value="SERINE BETA-LACTAMASE-LIKE PROTEIN LACTB, MITOCHONDRIAL"/>
    <property type="match status" value="1"/>
</dbReference>
<dbReference type="SUPFAM" id="SSF56601">
    <property type="entry name" value="beta-lactamase/transpeptidase-like"/>
    <property type="match status" value="2"/>
</dbReference>
<dbReference type="EMBL" id="RJVU01047120">
    <property type="protein sequence ID" value="ROL43858.1"/>
    <property type="molecule type" value="Genomic_DNA"/>
</dbReference>
<dbReference type="GO" id="GO:0019216">
    <property type="term" value="P:regulation of lipid metabolic process"/>
    <property type="evidence" value="ECO:0007669"/>
    <property type="project" value="TreeGrafter"/>
</dbReference>